<sequence>MARSKYEYVRELERNDRLPNFSWIVVRIDGWHFHRFSEIHGFDKPNDERALNLMNLCAVLMLEQFPDIVFAYGDSDEYRLRVHFIYKINPSIKSSNLVCGLCEQLHVNSSRSSHKFLVLVIFYYFFLVGAVEVGCVDPEN</sequence>
<dbReference type="PANTHER" id="PTHR12729:SF6">
    <property type="entry name" value="TRNA(HIS) GUANYLYLTRANSFERASE-RELATED"/>
    <property type="match status" value="1"/>
</dbReference>
<dbReference type="AlphaFoldDB" id="A0A1D1Z1G6"/>
<keyword evidence="3" id="KW-0808">Transferase</keyword>
<keyword evidence="1" id="KW-1133">Transmembrane helix</keyword>
<dbReference type="InterPro" id="IPR024956">
    <property type="entry name" value="tRNAHis_GuaTrfase_cat"/>
</dbReference>
<keyword evidence="1" id="KW-0812">Transmembrane</keyword>
<dbReference type="InterPro" id="IPR007537">
    <property type="entry name" value="tRNAHis_GuaTrfase_Thg1"/>
</dbReference>
<evidence type="ECO:0000259" key="2">
    <source>
        <dbReference type="Pfam" id="PF04446"/>
    </source>
</evidence>
<feature type="transmembrane region" description="Helical" evidence="1">
    <location>
        <begin position="116"/>
        <end position="134"/>
    </location>
</feature>
<proteinExistence type="predicted"/>
<dbReference type="Gene3D" id="3.30.70.3000">
    <property type="match status" value="1"/>
</dbReference>
<dbReference type="Pfam" id="PF04446">
    <property type="entry name" value="Thg1"/>
    <property type="match status" value="1"/>
</dbReference>
<accession>A0A1D1Z1G6</accession>
<feature type="domain" description="tRNAHis guanylyltransferase catalytic" evidence="2">
    <location>
        <begin position="6"/>
        <end position="83"/>
    </location>
</feature>
<dbReference type="GO" id="GO:0006400">
    <property type="term" value="P:tRNA modification"/>
    <property type="evidence" value="ECO:0007669"/>
    <property type="project" value="InterPro"/>
</dbReference>
<gene>
    <name evidence="3" type="primary">THG1L_3</name>
    <name evidence="3" type="ORF">g.88313</name>
</gene>
<dbReference type="InterPro" id="IPR038469">
    <property type="entry name" value="tRNAHis_GuaTrfase_Thg1_sf"/>
</dbReference>
<keyword evidence="1" id="KW-0472">Membrane</keyword>
<keyword evidence="3" id="KW-0548">Nucleotidyltransferase</keyword>
<reference evidence="3" key="1">
    <citation type="submission" date="2015-07" db="EMBL/GenBank/DDBJ databases">
        <title>Transcriptome Assembly of Anthurium amnicola.</title>
        <authorList>
            <person name="Suzuki J."/>
        </authorList>
    </citation>
    <scope>NUCLEOTIDE SEQUENCE</scope>
</reference>
<name>A0A1D1Z1G6_9ARAE</name>
<evidence type="ECO:0000313" key="3">
    <source>
        <dbReference type="EMBL" id="JAT60730.1"/>
    </source>
</evidence>
<dbReference type="EMBL" id="GDJX01007206">
    <property type="protein sequence ID" value="JAT60730.1"/>
    <property type="molecule type" value="Transcribed_RNA"/>
</dbReference>
<protein>
    <submittedName>
        <fullName evidence="3">Putative tRNA(His) guanylyltransferase</fullName>
    </submittedName>
</protein>
<dbReference type="GO" id="GO:0000287">
    <property type="term" value="F:magnesium ion binding"/>
    <property type="evidence" value="ECO:0007669"/>
    <property type="project" value="InterPro"/>
</dbReference>
<dbReference type="GO" id="GO:0008193">
    <property type="term" value="F:tRNA guanylyltransferase activity"/>
    <property type="evidence" value="ECO:0007669"/>
    <property type="project" value="InterPro"/>
</dbReference>
<evidence type="ECO:0000256" key="1">
    <source>
        <dbReference type="SAM" id="Phobius"/>
    </source>
</evidence>
<dbReference type="PANTHER" id="PTHR12729">
    <property type="entry name" value="TRNA(HIS) GUANYLYLTRANSFERASE-RELATED"/>
    <property type="match status" value="1"/>
</dbReference>
<organism evidence="3">
    <name type="scientific">Anthurium amnicola</name>
    <dbReference type="NCBI Taxonomy" id="1678845"/>
    <lineage>
        <taxon>Eukaryota</taxon>
        <taxon>Viridiplantae</taxon>
        <taxon>Streptophyta</taxon>
        <taxon>Embryophyta</taxon>
        <taxon>Tracheophyta</taxon>
        <taxon>Spermatophyta</taxon>
        <taxon>Magnoliopsida</taxon>
        <taxon>Liliopsida</taxon>
        <taxon>Araceae</taxon>
        <taxon>Pothoideae</taxon>
        <taxon>Potheae</taxon>
        <taxon>Anthurium</taxon>
    </lineage>
</organism>